<evidence type="ECO:0000313" key="3">
    <source>
        <dbReference type="Proteomes" id="UP001642484"/>
    </source>
</evidence>
<dbReference type="EMBL" id="CAXAMN010000969">
    <property type="protein sequence ID" value="CAK8991630.1"/>
    <property type="molecule type" value="Genomic_DNA"/>
</dbReference>
<sequence length="276" mass="31497">MEPGPLQWRPGSYTEACPHPVPANLPSSRHHLRDGLQRGLTTFVVLQLVRRWKRRTLRATRPLRRLTRLRAGEGRATKEVLLKNDEDEEASEPLEYLREEDEPEKTDESEREEMALAEAVEVRPVVKKGKERNADLVNPPLPEGIRPYTPGEGYGSNAIPFAGISPKTSMRRNPSNRAKTIEMLKEAKEIADRKSQELAERRSRLPSQRLPVPEHLFSQLEEKGWLEMLESNGLQVERLEMGDSRWVHLQISGEEEKVRAGVLRLMSIMVPPRASA</sequence>
<keyword evidence="3" id="KW-1185">Reference proteome</keyword>
<accession>A0ABP0HN35</accession>
<evidence type="ECO:0000313" key="1">
    <source>
        <dbReference type="EMBL" id="CAK8991630.1"/>
    </source>
</evidence>
<gene>
    <name evidence="1" type="ORF">CCMP2556_LOCUS2531</name>
    <name evidence="2" type="ORF">CCMP2556_LOCUS54347</name>
</gene>
<protein>
    <submittedName>
        <fullName evidence="1">Uncharacterized protein</fullName>
    </submittedName>
</protein>
<dbReference type="Proteomes" id="UP001642484">
    <property type="component" value="Unassembled WGS sequence"/>
</dbReference>
<comment type="caution">
    <text evidence="1">The sequence shown here is derived from an EMBL/GenBank/DDBJ whole genome shotgun (WGS) entry which is preliminary data.</text>
</comment>
<name>A0ABP0HN35_9DINO</name>
<organism evidence="1 3">
    <name type="scientific">Durusdinium trenchii</name>
    <dbReference type="NCBI Taxonomy" id="1381693"/>
    <lineage>
        <taxon>Eukaryota</taxon>
        <taxon>Sar</taxon>
        <taxon>Alveolata</taxon>
        <taxon>Dinophyceae</taxon>
        <taxon>Suessiales</taxon>
        <taxon>Symbiodiniaceae</taxon>
        <taxon>Durusdinium</taxon>
    </lineage>
</organism>
<dbReference type="EMBL" id="CAXAMN010028539">
    <property type="protein sequence ID" value="CAK9116891.1"/>
    <property type="molecule type" value="Genomic_DNA"/>
</dbReference>
<proteinExistence type="predicted"/>
<reference evidence="1 3" key="1">
    <citation type="submission" date="2024-02" db="EMBL/GenBank/DDBJ databases">
        <authorList>
            <person name="Chen Y."/>
            <person name="Shah S."/>
            <person name="Dougan E. K."/>
            <person name="Thang M."/>
            <person name="Chan C."/>
        </authorList>
    </citation>
    <scope>NUCLEOTIDE SEQUENCE [LARGE SCALE GENOMIC DNA]</scope>
</reference>
<evidence type="ECO:0000313" key="2">
    <source>
        <dbReference type="EMBL" id="CAK9116891.1"/>
    </source>
</evidence>